<dbReference type="InterPro" id="IPR050113">
    <property type="entry name" value="Ub_conjugating_enzyme"/>
</dbReference>
<sequence length="1585" mass="173854">MPLKRYTITLVKPGTADRPTLLVPFEPSAIVISLIEELFRRIKKQGLAFDTGTHICTLTIDSEDGAMIDCEDVLSDVVTDPENEKIFASFREKDRSTAATQAVSQAADQAVAQAASTHQDNAPTIAIRVNTSQTAAHGNASCIQVPLSATFRQLHSEVAKHLALPDKVASDLDTNECNCNLARKIAEDPPPPKQCIVVHGKSLVQRFNLATDTADGVRAVLRDHFGDGVEGDLSRKNMSFFNAAVVAICSKHRHRYSQVGTTEARSQVGTTEARSQVRTTEERVVDLHTTETPVHPACMDLTLQDAGLHTLHTVDGVLDIYAVHRLTEENVTNASTGKDSIFRVKSCWQPCTPQSERGQAMMLSSLRVFAQLVQITNVEESKDAILHIFDLLTGGFLPALRALHILTQGKTPTLTERAALSASIFEILNTSVPAEVIGGNKSRVFESARLLFGFILEKARGLKLSSTDNEKLPYLSAMSNVDLKDHKTSEPVMKAVMTTDGLVESGLYDALADTGLLARHGSLQSNMVKTDVDPVLARVSLITGGTAAETLVFSQRKLQSNYQYADGGNIDSMLDLLELSCLNNLAEHCGGVGLAVYKPSQLSSAVQPSLTFDRRGHLAVYLGEQACANPGESSMVFRPLHGAESINCAVIEQLIAPILATYDADGSAVFDAFGGAAVRKLSRPDECVMFVVDISASMRLKSDFDEFDEYPPEPTTGPTVESLVHSSTYNLVRLEDVKEQLLKHESFDDMVAMVAEASRRQRAAATDVVVLLCTMIGHEILQTSKQIEKCRERSRFSRRVQQELSHLETVADRLKLTFAGLKTHGDATCDFLMFRASNLTSASLSRKWQWTLSEESMPTARSAASHIPTLPADVTEVPDELRCPVSHSLMEDAVTAADVVTYSREAISRWFKIRESSPMHGYSLNDTSLAEAQRRRVEVSAFIAGGRLVSDPAVASPRNRKASMLITFLSPVGSFDRRMQNSANIRDLYKVAFRGLKARYNILQLAVDHIALMPSEATLASKSLCDGARIEIRIADEADLSDMPSTSPGLPHEMCLIKVHNREGVMLFGYWVRKDKAGTMSSVLWKYWRHRLFSHPFSPSDVLKKCVWSDMKHSGDGMVTGQPRDNSERLSNLLNALNCTGTLSAESLYDERAGHPGPPRAMNGPLVLKVAILPPCKPKDQGLIQYSRLDVLKQMFEALINRMIAPSYSSHLGLITVSSTAQIAMPMSHVLENFRRAVNDMSATGDTALFDALALAKASLVDYTAEKYPNASKRIIVISDGNDTKSVSSNASSVCLQLRDDGIVVDSVSLGNEEDLDLRTISSMLGGYRFHPASLAEAMMTTELEPFLSLSERPHVTPTPVAFGPNMFSFRSAFAMSRMAAHQTSAVTVENVPPRREHPNINDEFIELAAIAALPGSSAPTGGSRRSTLRTSRLMSEIKRLADSQHPTYDVYVSETDLSFWKVVMSGAGAYDGGTFLLYLHADEGYPNFAPKARFITKILHPNVNAHGRICHSIFDRDWTSDVSSDTLLNMVYGLLLEPEASDPVNTMTTLEWHDDRTAHTEAVRECTRSHASKTREEWRAELLG</sequence>
<dbReference type="Gene3D" id="3.40.50.410">
    <property type="entry name" value="von Willebrand factor, type A domain"/>
    <property type="match status" value="1"/>
</dbReference>
<dbReference type="InterPro" id="IPR013083">
    <property type="entry name" value="Znf_RING/FYVE/PHD"/>
</dbReference>
<comment type="caution">
    <text evidence="6">The sequence shown here is derived from an EMBL/GenBank/DDBJ whole genome shotgun (WGS) entry which is preliminary data.</text>
</comment>
<dbReference type="EMBL" id="NAJL01000021">
    <property type="protein sequence ID" value="TKA27797.1"/>
    <property type="molecule type" value="Genomic_DNA"/>
</dbReference>
<evidence type="ECO:0000259" key="4">
    <source>
        <dbReference type="PROSITE" id="PS50127"/>
    </source>
</evidence>
<dbReference type="PANTHER" id="PTHR24067">
    <property type="entry name" value="UBIQUITIN-CONJUGATING ENZYME E2"/>
    <property type="match status" value="1"/>
</dbReference>
<dbReference type="Proteomes" id="UP000308549">
    <property type="component" value="Unassembled WGS sequence"/>
</dbReference>
<dbReference type="PROSITE" id="PS50127">
    <property type="entry name" value="UBC_2"/>
    <property type="match status" value="1"/>
</dbReference>
<dbReference type="CDD" id="cd00198">
    <property type="entry name" value="vWFA"/>
    <property type="match status" value="1"/>
</dbReference>
<proteinExistence type="predicted"/>
<dbReference type="SMART" id="SM00327">
    <property type="entry name" value="VWA"/>
    <property type="match status" value="1"/>
</dbReference>
<dbReference type="PROSITE" id="PS50234">
    <property type="entry name" value="VWFA"/>
    <property type="match status" value="1"/>
</dbReference>
<dbReference type="InterPro" id="IPR016135">
    <property type="entry name" value="UBQ-conjugating_enzyme/RWD"/>
</dbReference>
<keyword evidence="2" id="KW-0833">Ubl conjugation pathway</keyword>
<dbReference type="GO" id="GO:0003755">
    <property type="term" value="F:peptidyl-prolyl cis-trans isomerase activity"/>
    <property type="evidence" value="ECO:0007669"/>
    <property type="project" value="UniProtKB-KW"/>
</dbReference>
<dbReference type="InterPro" id="IPR036465">
    <property type="entry name" value="vWFA_dom_sf"/>
</dbReference>
<protein>
    <recommendedName>
        <fullName evidence="1">peptidylprolyl isomerase</fullName>
        <ecNumber evidence="1">5.2.1.8</ecNumber>
    </recommendedName>
</protein>
<dbReference type="Pfam" id="PF04564">
    <property type="entry name" value="U-box"/>
    <property type="match status" value="1"/>
</dbReference>
<dbReference type="GO" id="GO:0004842">
    <property type="term" value="F:ubiquitin-protein transferase activity"/>
    <property type="evidence" value="ECO:0007669"/>
    <property type="project" value="InterPro"/>
</dbReference>
<dbReference type="OrthoDB" id="10069349at2759"/>
<dbReference type="InterPro" id="IPR003613">
    <property type="entry name" value="Ubox_domain"/>
</dbReference>
<evidence type="ECO:0000313" key="6">
    <source>
        <dbReference type="EMBL" id="TKA27797.1"/>
    </source>
</evidence>
<dbReference type="Gene3D" id="3.30.40.10">
    <property type="entry name" value="Zinc/RING finger domain, C3HC4 (zinc finger)"/>
    <property type="match status" value="1"/>
</dbReference>
<organism evidence="6 7">
    <name type="scientific">Salinomyces thailandicus</name>
    <dbReference type="NCBI Taxonomy" id="706561"/>
    <lineage>
        <taxon>Eukaryota</taxon>
        <taxon>Fungi</taxon>
        <taxon>Dikarya</taxon>
        <taxon>Ascomycota</taxon>
        <taxon>Pezizomycotina</taxon>
        <taxon>Dothideomycetes</taxon>
        <taxon>Dothideomycetidae</taxon>
        <taxon>Mycosphaerellales</taxon>
        <taxon>Teratosphaeriaceae</taxon>
        <taxon>Salinomyces</taxon>
    </lineage>
</organism>
<dbReference type="SMART" id="SM00212">
    <property type="entry name" value="UBCc"/>
    <property type="match status" value="1"/>
</dbReference>
<dbReference type="CDD" id="cd16655">
    <property type="entry name" value="RING-Ubox_WDSUB1-like"/>
    <property type="match status" value="1"/>
</dbReference>
<keyword evidence="7" id="KW-1185">Reference proteome</keyword>
<dbReference type="SUPFAM" id="SSF57850">
    <property type="entry name" value="RING/U-box"/>
    <property type="match status" value="1"/>
</dbReference>
<dbReference type="EC" id="5.2.1.8" evidence="1"/>
<evidence type="ECO:0000313" key="7">
    <source>
        <dbReference type="Proteomes" id="UP000308549"/>
    </source>
</evidence>
<evidence type="ECO:0000256" key="3">
    <source>
        <dbReference type="ARBA" id="ARBA00023110"/>
    </source>
</evidence>
<dbReference type="InterPro" id="IPR000608">
    <property type="entry name" value="UBC"/>
</dbReference>
<dbReference type="SUPFAM" id="SSF54495">
    <property type="entry name" value="UBC-like"/>
    <property type="match status" value="1"/>
</dbReference>
<feature type="domain" description="UBC core" evidence="4">
    <location>
        <begin position="1429"/>
        <end position="1573"/>
    </location>
</feature>
<dbReference type="GO" id="GO:0016567">
    <property type="term" value="P:protein ubiquitination"/>
    <property type="evidence" value="ECO:0007669"/>
    <property type="project" value="InterPro"/>
</dbReference>
<keyword evidence="3" id="KW-0697">Rotamase</keyword>
<reference evidence="6 7" key="1">
    <citation type="submission" date="2017-03" db="EMBL/GenBank/DDBJ databases">
        <title>Genomes of endolithic fungi from Antarctica.</title>
        <authorList>
            <person name="Coleine C."/>
            <person name="Masonjones S."/>
            <person name="Stajich J.E."/>
        </authorList>
    </citation>
    <scope>NUCLEOTIDE SEQUENCE [LARGE SCALE GENOMIC DNA]</scope>
    <source>
        <strain evidence="6 7">CCFEE 6315</strain>
    </source>
</reference>
<dbReference type="Gene3D" id="3.10.110.10">
    <property type="entry name" value="Ubiquitin Conjugating Enzyme"/>
    <property type="match status" value="1"/>
</dbReference>
<dbReference type="InterPro" id="IPR002035">
    <property type="entry name" value="VWF_A"/>
</dbReference>
<dbReference type="SUPFAM" id="SSF53300">
    <property type="entry name" value="vWA-like"/>
    <property type="match status" value="1"/>
</dbReference>
<dbReference type="Pfam" id="PF00179">
    <property type="entry name" value="UQ_con"/>
    <property type="match status" value="1"/>
</dbReference>
<evidence type="ECO:0000259" key="5">
    <source>
        <dbReference type="PROSITE" id="PS50234"/>
    </source>
</evidence>
<evidence type="ECO:0000256" key="1">
    <source>
        <dbReference type="ARBA" id="ARBA00013194"/>
    </source>
</evidence>
<dbReference type="Pfam" id="PF00092">
    <property type="entry name" value="VWA"/>
    <property type="match status" value="1"/>
</dbReference>
<gene>
    <name evidence="6" type="ORF">B0A50_04898</name>
</gene>
<feature type="domain" description="VWFA" evidence="5">
    <location>
        <begin position="1132"/>
        <end position="1361"/>
    </location>
</feature>
<evidence type="ECO:0000256" key="2">
    <source>
        <dbReference type="ARBA" id="ARBA00022786"/>
    </source>
</evidence>
<accession>A0A4U0TZA4</accession>
<keyword evidence="3" id="KW-0413">Isomerase</keyword>
<name>A0A4U0TZA4_9PEZI</name>